<protein>
    <recommendedName>
        <fullName evidence="5">Large secreted protein</fullName>
    </recommendedName>
</protein>
<evidence type="ECO:0000313" key="4">
    <source>
        <dbReference type="Proteomes" id="UP000076512"/>
    </source>
</evidence>
<evidence type="ECO:0008006" key="5">
    <source>
        <dbReference type="Google" id="ProtNLM"/>
    </source>
</evidence>
<keyword evidence="2" id="KW-0732">Signal</keyword>
<evidence type="ECO:0000256" key="2">
    <source>
        <dbReference type="SAM" id="SignalP"/>
    </source>
</evidence>
<keyword evidence="4" id="KW-1185">Reference proteome</keyword>
<feature type="compositionally biased region" description="Polar residues" evidence="1">
    <location>
        <begin position="29"/>
        <end position="44"/>
    </location>
</feature>
<name>A0A164JPK9_9NOCA</name>
<accession>A0A164JPK9</accession>
<organism evidence="3 4">
    <name type="scientific">Nocardia terpenica</name>
    <dbReference type="NCBI Taxonomy" id="455432"/>
    <lineage>
        <taxon>Bacteria</taxon>
        <taxon>Bacillati</taxon>
        <taxon>Actinomycetota</taxon>
        <taxon>Actinomycetes</taxon>
        <taxon>Mycobacteriales</taxon>
        <taxon>Nocardiaceae</taxon>
        <taxon>Nocardia</taxon>
    </lineage>
</organism>
<dbReference type="RefSeq" id="WP_067593846.1">
    <property type="nucleotide sequence ID" value="NZ_JABMCZ010000003.1"/>
</dbReference>
<evidence type="ECO:0000256" key="1">
    <source>
        <dbReference type="SAM" id="MobiDB-lite"/>
    </source>
</evidence>
<dbReference type="EMBL" id="LWGR01000013">
    <property type="protein sequence ID" value="KZM70603.1"/>
    <property type="molecule type" value="Genomic_DNA"/>
</dbReference>
<feature type="signal peptide" evidence="2">
    <location>
        <begin position="1"/>
        <end position="30"/>
    </location>
</feature>
<gene>
    <name evidence="3" type="ORF">AWN90_39170</name>
</gene>
<comment type="caution">
    <text evidence="3">The sequence shown here is derived from an EMBL/GenBank/DDBJ whole genome shotgun (WGS) entry which is preliminary data.</text>
</comment>
<proteinExistence type="predicted"/>
<evidence type="ECO:0000313" key="3">
    <source>
        <dbReference type="EMBL" id="KZM70603.1"/>
    </source>
</evidence>
<dbReference type="AlphaFoldDB" id="A0A164JPK9"/>
<reference evidence="3 4" key="1">
    <citation type="submission" date="2016-04" db="EMBL/GenBank/DDBJ databases">
        <authorList>
            <person name="Evans L.H."/>
            <person name="Alamgir A."/>
            <person name="Owens N."/>
            <person name="Weber N.D."/>
            <person name="Virtaneva K."/>
            <person name="Barbian K."/>
            <person name="Babar A."/>
            <person name="Rosenke K."/>
        </authorList>
    </citation>
    <scope>NUCLEOTIDE SEQUENCE [LARGE SCALE GENOMIC DNA]</scope>
    <source>
        <strain evidence="3 4">IFM 0406</strain>
    </source>
</reference>
<feature type="region of interest" description="Disordered" evidence="1">
    <location>
        <begin position="28"/>
        <end position="58"/>
    </location>
</feature>
<dbReference type="OrthoDB" id="3383849at2"/>
<feature type="chain" id="PRO_5007851017" description="Large secreted protein" evidence="2">
    <location>
        <begin position="31"/>
        <end position="151"/>
    </location>
</feature>
<sequence>MTSNPRPRRAGAAVALLALLSIAACGSANSDGTQQNPSTASSGPGPTEQVPPQPGRMFTANPAIVGARVLPFDSWSRVAPDRIAVNFQIGSPDCYGVDVSAAETDSTVTITLREGTLPEATGRMCTMIAVFGTVEVQLEQPLGNRKVLSSH</sequence>
<dbReference type="Proteomes" id="UP000076512">
    <property type="component" value="Unassembled WGS sequence"/>
</dbReference>
<dbReference type="PROSITE" id="PS51257">
    <property type="entry name" value="PROKAR_LIPOPROTEIN"/>
    <property type="match status" value="1"/>
</dbReference>